<dbReference type="PATRIC" id="fig|1408281.3.peg.95"/>
<dbReference type="PRINTS" id="PR00107">
    <property type="entry name" value="PHOSPHOCPHPR"/>
</dbReference>
<dbReference type="Pfam" id="PF00381">
    <property type="entry name" value="PTS-HPr"/>
    <property type="match status" value="1"/>
</dbReference>
<dbReference type="KEGG" id="epo:Epro_0094"/>
<reference evidence="6 7" key="1">
    <citation type="submission" date="2014-09" db="EMBL/GenBank/DDBJ databases">
        <title>Complete genome sequence of Endomicrobium proavitum.</title>
        <authorList>
            <person name="Zheng H."/>
        </authorList>
    </citation>
    <scope>NUCLEOTIDE SEQUENCE [LARGE SCALE GENOMIC DNA]</scope>
    <source>
        <strain evidence="6 7">Rsa215</strain>
    </source>
</reference>
<evidence type="ECO:0000256" key="1">
    <source>
        <dbReference type="ARBA" id="ARBA00004496"/>
    </source>
</evidence>
<keyword evidence="7" id="KW-1185">Reference proteome</keyword>
<comment type="subcellular location">
    <subcellularLocation>
        <location evidence="1">Cytoplasm</location>
    </subcellularLocation>
</comment>
<organism evidence="6 7">
    <name type="scientific">Endomicrobium proavitum</name>
    <dbReference type="NCBI Taxonomy" id="1408281"/>
    <lineage>
        <taxon>Bacteria</taxon>
        <taxon>Pseudomonadati</taxon>
        <taxon>Elusimicrobiota</taxon>
        <taxon>Endomicrobiia</taxon>
        <taxon>Endomicrobiales</taxon>
        <taxon>Endomicrobiaceae</taxon>
        <taxon>Endomicrobium</taxon>
    </lineage>
</organism>
<dbReference type="STRING" id="1408281.Epro_0094"/>
<keyword evidence="3" id="KW-0963">Cytoplasm</keyword>
<dbReference type="AlphaFoldDB" id="A0A0G3WGM8"/>
<dbReference type="GO" id="GO:0005737">
    <property type="term" value="C:cytoplasm"/>
    <property type="evidence" value="ECO:0007669"/>
    <property type="project" value="UniProtKB-SubCell"/>
</dbReference>
<dbReference type="PANTHER" id="PTHR33705:SF2">
    <property type="entry name" value="PHOSPHOCARRIER PROTEIN NPR"/>
    <property type="match status" value="1"/>
</dbReference>
<dbReference type="CDD" id="cd00367">
    <property type="entry name" value="PTS-HPr_like"/>
    <property type="match status" value="1"/>
</dbReference>
<name>A0A0G3WGM8_9BACT</name>
<comment type="similarity">
    <text evidence="2">Belongs to the HPr family.</text>
</comment>
<evidence type="ECO:0000259" key="5">
    <source>
        <dbReference type="PROSITE" id="PS51350"/>
    </source>
</evidence>
<dbReference type="InterPro" id="IPR050399">
    <property type="entry name" value="HPr"/>
</dbReference>
<dbReference type="RefSeq" id="WP_052569588.1">
    <property type="nucleotide sequence ID" value="NZ_CP009498.1"/>
</dbReference>
<evidence type="ECO:0000313" key="6">
    <source>
        <dbReference type="EMBL" id="AKL97473.1"/>
    </source>
</evidence>
<dbReference type="Gene3D" id="3.30.1340.10">
    <property type="entry name" value="HPr-like"/>
    <property type="match status" value="1"/>
</dbReference>
<evidence type="ECO:0000256" key="4">
    <source>
        <dbReference type="ARBA" id="ARBA00022683"/>
    </source>
</evidence>
<dbReference type="EMBL" id="CP009498">
    <property type="protein sequence ID" value="AKL97473.1"/>
    <property type="molecule type" value="Genomic_DNA"/>
</dbReference>
<sequence length="87" mass="9447">MKEKIITVSNKLGLHARPAALLVQTTSKYSATVKIYKDDYEVDAKSIMGVMTLAAALGSSLKFIADGPDETEALDDIEKLFNAGFHE</sequence>
<proteinExistence type="inferred from homology"/>
<gene>
    <name evidence="6" type="primary">ptsH</name>
    <name evidence="6" type="ORF">Epro_0094</name>
</gene>
<feature type="domain" description="HPr" evidence="5">
    <location>
        <begin position="1"/>
        <end position="87"/>
    </location>
</feature>
<dbReference type="InterPro" id="IPR000032">
    <property type="entry name" value="HPr-like"/>
</dbReference>
<accession>A0A0G3WGM8</accession>
<dbReference type="PROSITE" id="PS00369">
    <property type="entry name" value="PTS_HPR_HIS"/>
    <property type="match status" value="1"/>
</dbReference>
<dbReference type="PROSITE" id="PS51350">
    <property type="entry name" value="PTS_HPR_DOM"/>
    <property type="match status" value="1"/>
</dbReference>
<evidence type="ECO:0000313" key="7">
    <source>
        <dbReference type="Proteomes" id="UP000035337"/>
    </source>
</evidence>
<dbReference type="SUPFAM" id="SSF55594">
    <property type="entry name" value="HPr-like"/>
    <property type="match status" value="1"/>
</dbReference>
<evidence type="ECO:0000256" key="3">
    <source>
        <dbReference type="ARBA" id="ARBA00022490"/>
    </source>
</evidence>
<dbReference type="PANTHER" id="PTHR33705">
    <property type="entry name" value="PHOSPHOCARRIER PROTEIN HPR"/>
    <property type="match status" value="1"/>
</dbReference>
<dbReference type="InterPro" id="IPR035895">
    <property type="entry name" value="HPr-like_sf"/>
</dbReference>
<evidence type="ECO:0000256" key="2">
    <source>
        <dbReference type="ARBA" id="ARBA00010736"/>
    </source>
</evidence>
<dbReference type="OrthoDB" id="9809047at2"/>
<dbReference type="NCBIfam" id="TIGR01003">
    <property type="entry name" value="PTS_HPr_family"/>
    <property type="match status" value="1"/>
</dbReference>
<dbReference type="Proteomes" id="UP000035337">
    <property type="component" value="Chromosome"/>
</dbReference>
<dbReference type="GO" id="GO:0009401">
    <property type="term" value="P:phosphoenolpyruvate-dependent sugar phosphotransferase system"/>
    <property type="evidence" value="ECO:0007669"/>
    <property type="project" value="UniProtKB-KW"/>
</dbReference>
<dbReference type="InterPro" id="IPR001020">
    <property type="entry name" value="PTS_HPr_His_P_site"/>
</dbReference>
<protein>
    <submittedName>
        <fullName evidence="6">Phosphocarrier protein HPr</fullName>
    </submittedName>
</protein>
<keyword evidence="4" id="KW-0598">Phosphotransferase system</keyword>